<sequence length="75" mass="8621">MEKSIEYDTNGSVQLIVCDLKEKESKLSNSSDLRRCYSKAVTLFEKTKTPKKDIGFLFTRFFSGDKSAIVDYKKL</sequence>
<dbReference type="Proteomes" id="UP001431775">
    <property type="component" value="Unassembled WGS sequence"/>
</dbReference>
<comment type="caution">
    <text evidence="1">The sequence shown here is derived from an EMBL/GenBank/DDBJ whole genome shotgun (WGS) entry which is preliminary data.</text>
</comment>
<evidence type="ECO:0000313" key="2">
    <source>
        <dbReference type="Proteomes" id="UP001431775"/>
    </source>
</evidence>
<accession>A0ABT6QAE8</accession>
<dbReference type="RefSeq" id="WP_281462837.1">
    <property type="nucleotide sequence ID" value="NZ_JASBAN010000001.1"/>
</dbReference>
<dbReference type="EMBL" id="JASBAN010000001">
    <property type="protein sequence ID" value="MDI2113223.1"/>
    <property type="molecule type" value="Genomic_DNA"/>
</dbReference>
<name>A0ABT6QAE8_9PROT</name>
<proteinExistence type="predicted"/>
<reference evidence="1" key="1">
    <citation type="submission" date="2023-05" db="EMBL/GenBank/DDBJ databases">
        <title>Whole genome sequence of Commensalibacter sp.</title>
        <authorList>
            <person name="Charoenyingcharoen P."/>
            <person name="Yukphan P."/>
        </authorList>
    </citation>
    <scope>NUCLEOTIDE SEQUENCE</scope>
    <source>
        <strain evidence="1">TBRC 10068</strain>
    </source>
</reference>
<keyword evidence="2" id="KW-1185">Reference proteome</keyword>
<protein>
    <submittedName>
        <fullName evidence="1">Uncharacterized protein</fullName>
    </submittedName>
</protein>
<evidence type="ECO:0000313" key="1">
    <source>
        <dbReference type="EMBL" id="MDI2113223.1"/>
    </source>
</evidence>
<organism evidence="1 2">
    <name type="scientific">Commensalibacter nepenthis</name>
    <dbReference type="NCBI Taxonomy" id="3043872"/>
    <lineage>
        <taxon>Bacteria</taxon>
        <taxon>Pseudomonadati</taxon>
        <taxon>Pseudomonadota</taxon>
        <taxon>Alphaproteobacteria</taxon>
        <taxon>Acetobacterales</taxon>
        <taxon>Acetobacteraceae</taxon>
    </lineage>
</organism>
<gene>
    <name evidence="1" type="ORF">QJV33_08035</name>
</gene>